<protein>
    <submittedName>
        <fullName evidence="1">Uncharacterized protein</fullName>
    </submittedName>
</protein>
<evidence type="ECO:0000313" key="1">
    <source>
        <dbReference type="EMBL" id="POW13060.1"/>
    </source>
</evidence>
<comment type="caution">
    <text evidence="1">The sequence shown here is derived from an EMBL/GenBank/DDBJ whole genome shotgun (WGS) entry which is preliminary data.</text>
</comment>
<dbReference type="Proteomes" id="UP000239156">
    <property type="component" value="Unassembled WGS sequence"/>
</dbReference>
<evidence type="ECO:0000313" key="2">
    <source>
        <dbReference type="Proteomes" id="UP000239156"/>
    </source>
</evidence>
<proteinExistence type="predicted"/>
<dbReference type="AlphaFoldDB" id="A0A2S4VUA4"/>
<dbReference type="VEuPathDB" id="FungiDB:PSTT_04046"/>
<name>A0A2S4VUA4_9BASI</name>
<sequence>MPCGTVYAIDDFPMYLILKLAAPECPPCQSDTLPPIFEGEDDDVGIDHLQMRSCRGGWFGKFHVTKQSFFAYFLGFGGGGQL</sequence>
<dbReference type="EMBL" id="PKSL01000027">
    <property type="protein sequence ID" value="POW13060.1"/>
    <property type="molecule type" value="Genomic_DNA"/>
</dbReference>
<reference evidence="1" key="1">
    <citation type="submission" date="2017-12" db="EMBL/GenBank/DDBJ databases">
        <title>Gene loss provides genomic basis for host adaptation in cereal stripe rust fungi.</title>
        <authorList>
            <person name="Xia C."/>
        </authorList>
    </citation>
    <scope>NUCLEOTIDE SEQUENCE [LARGE SCALE GENOMIC DNA]</scope>
    <source>
        <strain evidence="1">93-210</strain>
    </source>
</reference>
<keyword evidence="2" id="KW-1185">Reference proteome</keyword>
<gene>
    <name evidence="1" type="ORF">PSTT_04046</name>
</gene>
<organism evidence="1 2">
    <name type="scientific">Puccinia striiformis</name>
    <dbReference type="NCBI Taxonomy" id="27350"/>
    <lineage>
        <taxon>Eukaryota</taxon>
        <taxon>Fungi</taxon>
        <taxon>Dikarya</taxon>
        <taxon>Basidiomycota</taxon>
        <taxon>Pucciniomycotina</taxon>
        <taxon>Pucciniomycetes</taxon>
        <taxon>Pucciniales</taxon>
        <taxon>Pucciniaceae</taxon>
        <taxon>Puccinia</taxon>
    </lineage>
</organism>
<accession>A0A2S4VUA4</accession>